<protein>
    <submittedName>
        <fullName evidence="2">Uncharacterized protein</fullName>
    </submittedName>
</protein>
<comment type="caution">
    <text evidence="2">The sequence shown here is derived from an EMBL/GenBank/DDBJ whole genome shotgun (WGS) entry which is preliminary data.</text>
</comment>
<evidence type="ECO:0000256" key="1">
    <source>
        <dbReference type="SAM" id="Phobius"/>
    </source>
</evidence>
<feature type="transmembrane region" description="Helical" evidence="1">
    <location>
        <begin position="36"/>
        <end position="56"/>
    </location>
</feature>
<dbReference type="EMBL" id="DVHN01000105">
    <property type="protein sequence ID" value="HIR88947.1"/>
    <property type="molecule type" value="Genomic_DNA"/>
</dbReference>
<evidence type="ECO:0000313" key="3">
    <source>
        <dbReference type="Proteomes" id="UP000824201"/>
    </source>
</evidence>
<feature type="transmembrane region" description="Helical" evidence="1">
    <location>
        <begin position="343"/>
        <end position="373"/>
    </location>
</feature>
<reference evidence="2" key="2">
    <citation type="journal article" date="2021" name="PeerJ">
        <title>Extensive microbial diversity within the chicken gut microbiome revealed by metagenomics and culture.</title>
        <authorList>
            <person name="Gilroy R."/>
            <person name="Ravi A."/>
            <person name="Getino M."/>
            <person name="Pursley I."/>
            <person name="Horton D.L."/>
            <person name="Alikhan N.F."/>
            <person name="Baker D."/>
            <person name="Gharbi K."/>
            <person name="Hall N."/>
            <person name="Watson M."/>
            <person name="Adriaenssens E.M."/>
            <person name="Foster-Nyarko E."/>
            <person name="Jarju S."/>
            <person name="Secka A."/>
            <person name="Antonio M."/>
            <person name="Oren A."/>
            <person name="Chaudhuri R.R."/>
            <person name="La Ragione R."/>
            <person name="Hildebrand F."/>
            <person name="Pallen M.J."/>
        </authorList>
    </citation>
    <scope>NUCLEOTIDE SEQUENCE</scope>
    <source>
        <strain evidence="2">ChiW13-3771</strain>
    </source>
</reference>
<dbReference type="AlphaFoldDB" id="A0A9D1EEN7"/>
<gene>
    <name evidence="2" type="ORF">IAC96_08370</name>
</gene>
<feature type="transmembrane region" description="Helical" evidence="1">
    <location>
        <begin position="114"/>
        <end position="135"/>
    </location>
</feature>
<proteinExistence type="predicted"/>
<feature type="transmembrane region" description="Helical" evidence="1">
    <location>
        <begin position="12"/>
        <end position="30"/>
    </location>
</feature>
<keyword evidence="1" id="KW-0812">Transmembrane</keyword>
<organism evidence="2 3">
    <name type="scientific">Candidatus Fimimorpha faecalis</name>
    <dbReference type="NCBI Taxonomy" id="2840824"/>
    <lineage>
        <taxon>Bacteria</taxon>
        <taxon>Bacillati</taxon>
        <taxon>Bacillota</taxon>
        <taxon>Clostridia</taxon>
        <taxon>Eubacteriales</taxon>
        <taxon>Candidatus Fimimorpha</taxon>
    </lineage>
</organism>
<keyword evidence="1" id="KW-1133">Transmembrane helix</keyword>
<reference evidence="2" key="1">
    <citation type="submission" date="2020-10" db="EMBL/GenBank/DDBJ databases">
        <authorList>
            <person name="Gilroy R."/>
        </authorList>
    </citation>
    <scope>NUCLEOTIDE SEQUENCE</scope>
    <source>
        <strain evidence="2">ChiW13-3771</strain>
    </source>
</reference>
<feature type="transmembrane region" description="Helical" evidence="1">
    <location>
        <begin position="147"/>
        <end position="169"/>
    </location>
</feature>
<accession>A0A9D1EEN7</accession>
<feature type="transmembrane region" description="Helical" evidence="1">
    <location>
        <begin position="63"/>
        <end position="80"/>
    </location>
</feature>
<feature type="transmembrane region" description="Helical" evidence="1">
    <location>
        <begin position="230"/>
        <end position="249"/>
    </location>
</feature>
<evidence type="ECO:0000313" key="2">
    <source>
        <dbReference type="EMBL" id="HIR88947.1"/>
    </source>
</evidence>
<feature type="transmembrane region" description="Helical" evidence="1">
    <location>
        <begin position="270"/>
        <end position="288"/>
    </location>
</feature>
<keyword evidence="1" id="KW-0472">Membrane</keyword>
<feature type="transmembrane region" description="Helical" evidence="1">
    <location>
        <begin position="181"/>
        <end position="210"/>
    </location>
</feature>
<name>A0A9D1EEN7_9FIRM</name>
<sequence length="409" mass="48538">MKNLIKHKQVDKIYATGFICLLLRLLFTASNLIETVTIIDSGLLFIFIVAMIWILVNQRMTKGKAVIVVIIGMICVYSYYKVHYYYLITTFLCMAASKNINLKYTLKWSCKIKIVYLSIHVFLYIIISIIQPNLIQYVYRDGVRRHYFFVSHANTFSMYLMWTIFEYLYLKYDVITRKQILYIWFIDMCLNYFSDSSTNMIIVTIVLSLVALKKRYPKTEIKWVHFAVKYGYFFCSIFFCGITICYQYFNGILKVIYNFLDDLLTGRLIYGAYVYSNYGITLFGKILNFPEKIFWNGYWFDFVGCDNTYIWCMLCYGSIYLVILSILFFLVEKKLSDIELIITLAYILYSITENYVINAVFCFPIILLGHYMLQTKVKTRVKTENFILKKQVNKKSLYSNICIILNVWR</sequence>
<feature type="transmembrane region" description="Helical" evidence="1">
    <location>
        <begin position="308"/>
        <end position="331"/>
    </location>
</feature>
<dbReference type="Proteomes" id="UP000824201">
    <property type="component" value="Unassembled WGS sequence"/>
</dbReference>